<feature type="transmembrane region" description="Helical" evidence="1">
    <location>
        <begin position="56"/>
        <end position="73"/>
    </location>
</feature>
<keyword evidence="1" id="KW-0812">Transmembrane</keyword>
<sequence>MALTKTSFTNTDIEAVKSKKKSNSKIRIWISFFSFLILLIVYLSLGFDTSTSPFDFFKIIVIVINAFLIISALRDTNYNTDLSEKQKYIGLVKVKKKEYFYDNDNNSESHIINFDDWRIGEKSFREEYWNKINEGDEFYVEQATNSGVVFRLEKENIDFKIGLVF</sequence>
<dbReference type="Proteomes" id="UP000319700">
    <property type="component" value="Unassembled WGS sequence"/>
</dbReference>
<reference evidence="2 3" key="1">
    <citation type="journal article" date="2019" name="Environ. Microbiol.">
        <title>Species interactions and distinct microbial communities in high Arctic permafrost affected cryosols are associated with the CH4 and CO2 gas fluxes.</title>
        <authorList>
            <person name="Altshuler I."/>
            <person name="Hamel J."/>
            <person name="Turney S."/>
            <person name="Magnuson E."/>
            <person name="Levesque R."/>
            <person name="Greer C."/>
            <person name="Whyte L.G."/>
        </authorList>
    </citation>
    <scope>NUCLEOTIDE SEQUENCE [LARGE SCALE GENOMIC DNA]</scope>
    <source>
        <strain evidence="2 3">42</strain>
    </source>
</reference>
<keyword evidence="1" id="KW-1133">Transmembrane helix</keyword>
<feature type="transmembrane region" description="Helical" evidence="1">
    <location>
        <begin position="26"/>
        <end position="44"/>
    </location>
</feature>
<comment type="caution">
    <text evidence="2">The sequence shown here is derived from an EMBL/GenBank/DDBJ whole genome shotgun (WGS) entry which is preliminary data.</text>
</comment>
<dbReference type="OrthoDB" id="1360524at2"/>
<keyword evidence="1" id="KW-0472">Membrane</keyword>
<accession>A0A502E5M8</accession>
<protein>
    <submittedName>
        <fullName evidence="2">Uncharacterized protein</fullName>
    </submittedName>
</protein>
<evidence type="ECO:0000256" key="1">
    <source>
        <dbReference type="SAM" id="Phobius"/>
    </source>
</evidence>
<dbReference type="RefSeq" id="WP_140511856.1">
    <property type="nucleotide sequence ID" value="NZ_RCZH01000026.1"/>
</dbReference>
<evidence type="ECO:0000313" key="2">
    <source>
        <dbReference type="EMBL" id="TPG32122.1"/>
    </source>
</evidence>
<organism evidence="2 3">
    <name type="scientific">Flavobacterium pectinovorum</name>
    <dbReference type="NCBI Taxonomy" id="29533"/>
    <lineage>
        <taxon>Bacteria</taxon>
        <taxon>Pseudomonadati</taxon>
        <taxon>Bacteroidota</taxon>
        <taxon>Flavobacteriia</taxon>
        <taxon>Flavobacteriales</taxon>
        <taxon>Flavobacteriaceae</taxon>
        <taxon>Flavobacterium</taxon>
    </lineage>
</organism>
<proteinExistence type="predicted"/>
<keyword evidence="3" id="KW-1185">Reference proteome</keyword>
<dbReference type="AlphaFoldDB" id="A0A502E5M8"/>
<name>A0A502E5M8_9FLAO</name>
<evidence type="ECO:0000313" key="3">
    <source>
        <dbReference type="Proteomes" id="UP000319700"/>
    </source>
</evidence>
<dbReference type="EMBL" id="RCZH01000026">
    <property type="protein sequence ID" value="TPG32122.1"/>
    <property type="molecule type" value="Genomic_DNA"/>
</dbReference>
<gene>
    <name evidence="2" type="ORF">EAH81_26190</name>
</gene>